<evidence type="ECO:0000256" key="2">
    <source>
        <dbReference type="ARBA" id="ARBA00008932"/>
    </source>
</evidence>
<sequence>MTTTSTPNSASEASNGQAPSSTSAILRISPQTFQFTASKVSSGLVSKLKIKNLHATHVGYKFKTNAPLRYSVKPVLGVLAPGQSIEVFVRCESWVNPQDRFLLQSVSLTEHESQHIDAVTWKEIDRRRLLENFIQCSSSSTLSMREPQDDGGSLSSSSNCSSGSSSLRTSSTRSGASRQQHLQHLGKLQQQQQREPSVAHVHAAAIAVGRRLSASSTTSSTTSSPGSYPTLFTAKGSSQPPRSSYSSTNSTVQGSKGTSPGYMATTFSNSRQTLRTVTRFLAIRQYTKTQVLTVSLVCLLLGLLLPLEKVFLMASGSASSSSASSTSATSAQFKSGFVGKKADGSPFSSASSASFGALPILVTAQAAAAAQAQAHAAAAAAKRPVVAAPVVVVEGSADAAAEAASVFEEVRLVSDVEGAV</sequence>
<dbReference type="GO" id="GO:0005886">
    <property type="term" value="C:plasma membrane"/>
    <property type="evidence" value="ECO:0007669"/>
    <property type="project" value="TreeGrafter"/>
</dbReference>
<evidence type="ECO:0000259" key="7">
    <source>
        <dbReference type="PROSITE" id="PS50202"/>
    </source>
</evidence>
<evidence type="ECO:0000313" key="9">
    <source>
        <dbReference type="Proteomes" id="UP001194580"/>
    </source>
</evidence>
<dbReference type="PROSITE" id="PS50202">
    <property type="entry name" value="MSP"/>
    <property type="match status" value="1"/>
</dbReference>
<keyword evidence="4" id="KW-1133">Transmembrane helix</keyword>
<dbReference type="EMBL" id="JAAAIL010000155">
    <property type="protein sequence ID" value="KAG0279005.1"/>
    <property type="molecule type" value="Genomic_DNA"/>
</dbReference>
<dbReference type="GO" id="GO:0061817">
    <property type="term" value="P:endoplasmic reticulum-plasma membrane tethering"/>
    <property type="evidence" value="ECO:0007669"/>
    <property type="project" value="TreeGrafter"/>
</dbReference>
<name>A0AAD4DK27_9FUNG</name>
<keyword evidence="3" id="KW-0812">Transmembrane</keyword>
<evidence type="ECO:0000256" key="5">
    <source>
        <dbReference type="ARBA" id="ARBA00023136"/>
    </source>
</evidence>
<dbReference type="InterPro" id="IPR008962">
    <property type="entry name" value="PapD-like_sf"/>
</dbReference>
<accession>A0AAD4DK27</accession>
<comment type="similarity">
    <text evidence="2">Belongs to the VAMP-associated protein (VAP) (TC 9.B.17) family.</text>
</comment>
<organism evidence="8 9">
    <name type="scientific">Linnemannia exigua</name>
    <dbReference type="NCBI Taxonomy" id="604196"/>
    <lineage>
        <taxon>Eukaryota</taxon>
        <taxon>Fungi</taxon>
        <taxon>Fungi incertae sedis</taxon>
        <taxon>Mucoromycota</taxon>
        <taxon>Mortierellomycotina</taxon>
        <taxon>Mortierellomycetes</taxon>
        <taxon>Mortierellales</taxon>
        <taxon>Mortierellaceae</taxon>
        <taxon>Linnemannia</taxon>
    </lineage>
</organism>
<comment type="caution">
    <text evidence="8">The sequence shown here is derived from an EMBL/GenBank/DDBJ whole genome shotgun (WGS) entry which is preliminary data.</text>
</comment>
<keyword evidence="5" id="KW-0472">Membrane</keyword>
<evidence type="ECO:0000256" key="6">
    <source>
        <dbReference type="SAM" id="MobiDB-lite"/>
    </source>
</evidence>
<protein>
    <submittedName>
        <fullName evidence="8">Motile sperm domain-containing protein 2</fullName>
    </submittedName>
</protein>
<dbReference type="PANTHER" id="PTHR10809">
    <property type="entry name" value="VESICLE-ASSOCIATED MEMBRANE PROTEIN-ASSOCIATED PROTEIN"/>
    <property type="match status" value="1"/>
</dbReference>
<evidence type="ECO:0000256" key="1">
    <source>
        <dbReference type="ARBA" id="ARBA00004211"/>
    </source>
</evidence>
<evidence type="ECO:0000256" key="4">
    <source>
        <dbReference type="ARBA" id="ARBA00022989"/>
    </source>
</evidence>
<feature type="domain" description="MSP" evidence="7">
    <location>
        <begin position="25"/>
        <end position="139"/>
    </location>
</feature>
<dbReference type="SUPFAM" id="SSF49354">
    <property type="entry name" value="PapD-like"/>
    <property type="match status" value="1"/>
</dbReference>
<keyword evidence="9" id="KW-1185">Reference proteome</keyword>
<dbReference type="InterPro" id="IPR016763">
    <property type="entry name" value="VAP"/>
</dbReference>
<proteinExistence type="inferred from homology"/>
<evidence type="ECO:0000313" key="8">
    <source>
        <dbReference type="EMBL" id="KAG0279005.1"/>
    </source>
</evidence>
<dbReference type="GO" id="GO:0090158">
    <property type="term" value="P:endoplasmic reticulum membrane organization"/>
    <property type="evidence" value="ECO:0007669"/>
    <property type="project" value="TreeGrafter"/>
</dbReference>
<dbReference type="Gene3D" id="2.60.40.10">
    <property type="entry name" value="Immunoglobulins"/>
    <property type="match status" value="1"/>
</dbReference>
<feature type="region of interest" description="Disordered" evidence="6">
    <location>
        <begin position="141"/>
        <end position="262"/>
    </location>
</feature>
<dbReference type="InterPro" id="IPR000535">
    <property type="entry name" value="MSP_dom"/>
</dbReference>
<dbReference type="GO" id="GO:0005789">
    <property type="term" value="C:endoplasmic reticulum membrane"/>
    <property type="evidence" value="ECO:0007669"/>
    <property type="project" value="InterPro"/>
</dbReference>
<dbReference type="Proteomes" id="UP001194580">
    <property type="component" value="Unassembled WGS sequence"/>
</dbReference>
<comment type="subcellular location">
    <subcellularLocation>
        <location evidence="1">Membrane</location>
        <topology evidence="1">Single-pass type IV membrane protein</topology>
    </subcellularLocation>
</comment>
<dbReference type="AlphaFoldDB" id="A0AAD4DK27"/>
<gene>
    <name evidence="8" type="primary">MOSPD2</name>
    <name evidence="8" type="ORF">BGZ95_002575</name>
</gene>
<reference evidence="8" key="1">
    <citation type="journal article" date="2020" name="Fungal Divers.">
        <title>Resolving the Mortierellaceae phylogeny through synthesis of multi-gene phylogenetics and phylogenomics.</title>
        <authorList>
            <person name="Vandepol N."/>
            <person name="Liber J."/>
            <person name="Desiro A."/>
            <person name="Na H."/>
            <person name="Kennedy M."/>
            <person name="Barry K."/>
            <person name="Grigoriev I.V."/>
            <person name="Miller A.N."/>
            <person name="O'Donnell K."/>
            <person name="Stajich J.E."/>
            <person name="Bonito G."/>
        </authorList>
    </citation>
    <scope>NUCLEOTIDE SEQUENCE</scope>
    <source>
        <strain evidence="8">NRRL 28262</strain>
    </source>
</reference>
<evidence type="ECO:0000256" key="3">
    <source>
        <dbReference type="ARBA" id="ARBA00022692"/>
    </source>
</evidence>
<dbReference type="InterPro" id="IPR013783">
    <property type="entry name" value="Ig-like_fold"/>
</dbReference>
<dbReference type="Pfam" id="PF00635">
    <property type="entry name" value="Motile_Sperm"/>
    <property type="match status" value="1"/>
</dbReference>
<feature type="region of interest" description="Disordered" evidence="6">
    <location>
        <begin position="1"/>
        <end position="22"/>
    </location>
</feature>
<dbReference type="PANTHER" id="PTHR10809:SF6">
    <property type="entry name" value="AT11025P-RELATED"/>
    <property type="match status" value="1"/>
</dbReference>
<feature type="compositionally biased region" description="Low complexity" evidence="6">
    <location>
        <begin position="236"/>
        <end position="255"/>
    </location>
</feature>
<feature type="compositionally biased region" description="Low complexity" evidence="6">
    <location>
        <begin position="151"/>
        <end position="224"/>
    </location>
</feature>